<accession>A0ACC7LJA5</accession>
<organism evidence="1 2">
    <name type="scientific">Meishania litoralis</name>
    <dbReference type="NCBI Taxonomy" id="3434685"/>
    <lineage>
        <taxon>Bacteria</taxon>
        <taxon>Pseudomonadati</taxon>
        <taxon>Bacteroidota</taxon>
        <taxon>Flavobacteriia</taxon>
        <taxon>Flavobacteriales</taxon>
        <taxon>Flavobacteriaceae</taxon>
        <taxon>Meishania</taxon>
    </lineage>
</organism>
<reference evidence="1" key="1">
    <citation type="submission" date="2024-09" db="EMBL/GenBank/DDBJ databases">
        <authorList>
            <person name="Liu J."/>
        </authorList>
    </citation>
    <scope>NUCLEOTIDE SEQUENCE</scope>
    <source>
        <strain evidence="1">NBU2967</strain>
    </source>
</reference>
<dbReference type="Proteomes" id="UP001595191">
    <property type="component" value="Unassembled WGS sequence"/>
</dbReference>
<comment type="caution">
    <text evidence="1">The sequence shown here is derived from an EMBL/GenBank/DDBJ whole genome shotgun (WGS) entry which is preliminary data.</text>
</comment>
<proteinExistence type="predicted"/>
<keyword evidence="2" id="KW-1185">Reference proteome</keyword>
<name>A0ACC7LJA5_9FLAO</name>
<sequence length="624" mass="69274">MNFSSRFKFSAVAGILTILVCISCEKDPTTIGASVIGGEPFATGQQSFDVFAYNKKIEAVRTNRLPMYQLGVFNDPIYGKTEARITSQLLLATPNPTFGTYSQAVEDVAESDESVTTVQENETVTSVYLHIPYLTSDVSQRDSDNDGVDDVLEKKPEDVNDPNSDWDGDTVTDIQEKTAGTDPFNVDTDGDGENDAEDLDTIKNRFPKRFDLDSIYGVDLSDEEAMKINPFKVKVERSTYFLRDLDPTTNFEEAQEYFSNQSFSPSFASDVLNEGDGEVIVSNEEIVTYKDDDPDTEVDEKGEVKDRFAPGIYIPLDPEYFEENIIDKEGSSELLSQANFSDYFRGVHLSLEASSDIMVLFDLTQATIMIDYTYDSVNSEGEAPSNPKEGRFTLSLLRVQNGAYMGNAVNTFVNDDIPSEISDKMDTHENASQIYLKGGPGSYAEIKLFGENDVQAQEVIDQIKSNNWVINEANLVFYVDRSSLPEGAIEPLRLYLYNADTNEFLFDTTTDPAGETPLSSYLQYDGLLEKESGKGIKYKVRITKYINDIILRDAENATLGLALTPNINLIGTATAMLADPEDNEKEIPVASTLTPLSTVLWGSEVAPIDQDKKLKLEISYTKAN</sequence>
<gene>
    <name evidence="1" type="ORF">ACEZ3G_07555</name>
</gene>
<dbReference type="EMBL" id="JBHFPV010000001">
    <property type="protein sequence ID" value="MFH6603326.1"/>
    <property type="molecule type" value="Genomic_DNA"/>
</dbReference>
<protein>
    <submittedName>
        <fullName evidence="1">DUF4270 family protein</fullName>
    </submittedName>
</protein>
<evidence type="ECO:0000313" key="1">
    <source>
        <dbReference type="EMBL" id="MFH6603326.1"/>
    </source>
</evidence>
<evidence type="ECO:0000313" key="2">
    <source>
        <dbReference type="Proteomes" id="UP001595191"/>
    </source>
</evidence>